<dbReference type="InterPro" id="IPR036396">
    <property type="entry name" value="Cyt_P450_sf"/>
</dbReference>
<keyword evidence="3" id="KW-1185">Reference proteome</keyword>
<feature type="compositionally biased region" description="Basic and acidic residues" evidence="1">
    <location>
        <begin position="179"/>
        <end position="188"/>
    </location>
</feature>
<evidence type="ECO:0000313" key="2">
    <source>
        <dbReference type="EMBL" id="KAJ6835890.1"/>
    </source>
</evidence>
<dbReference type="GO" id="GO:0004497">
    <property type="term" value="F:monooxygenase activity"/>
    <property type="evidence" value="ECO:0007669"/>
    <property type="project" value="InterPro"/>
</dbReference>
<dbReference type="AlphaFoldDB" id="A0AAX6H4D1"/>
<evidence type="ECO:0000313" key="3">
    <source>
        <dbReference type="Proteomes" id="UP001140949"/>
    </source>
</evidence>
<gene>
    <name evidence="2" type="ORF">M6B38_329690</name>
</gene>
<protein>
    <submittedName>
        <fullName evidence="2">Cytochrome P450 76M5-like</fullName>
    </submittedName>
</protein>
<dbReference type="PANTHER" id="PTHR47951:SF3">
    <property type="entry name" value="CYTOCHROME P450, FAMILY 706, SUBFAMILY A, POLYPEPTIDE 4"/>
    <property type="match status" value="1"/>
</dbReference>
<name>A0AAX6H4D1_IRIPA</name>
<proteinExistence type="predicted"/>
<dbReference type="PANTHER" id="PTHR47951">
    <property type="entry name" value="OS08G0547900 PROTEIN"/>
    <property type="match status" value="1"/>
</dbReference>
<dbReference type="EMBL" id="JANAVB010012844">
    <property type="protein sequence ID" value="KAJ6835890.1"/>
    <property type="molecule type" value="Genomic_DNA"/>
</dbReference>
<dbReference type="Proteomes" id="UP001140949">
    <property type="component" value="Unassembled WGS sequence"/>
</dbReference>
<comment type="caution">
    <text evidence="2">The sequence shown here is derived from an EMBL/GenBank/DDBJ whole genome shotgun (WGS) entry which is preliminary data.</text>
</comment>
<feature type="compositionally biased region" description="Basic residues" evidence="1">
    <location>
        <begin position="158"/>
        <end position="178"/>
    </location>
</feature>
<dbReference type="Gene3D" id="1.10.630.10">
    <property type="entry name" value="Cytochrome P450"/>
    <property type="match status" value="1"/>
</dbReference>
<reference evidence="2" key="1">
    <citation type="journal article" date="2023" name="GigaByte">
        <title>Genome assembly of the bearded iris, Iris pallida Lam.</title>
        <authorList>
            <person name="Bruccoleri R.E."/>
            <person name="Oakeley E.J."/>
            <person name="Faust A.M.E."/>
            <person name="Altorfer M."/>
            <person name="Dessus-Babus S."/>
            <person name="Burckhardt D."/>
            <person name="Oertli M."/>
            <person name="Naumann U."/>
            <person name="Petersen F."/>
            <person name="Wong J."/>
        </authorList>
    </citation>
    <scope>NUCLEOTIDE SEQUENCE</scope>
    <source>
        <strain evidence="2">GSM-AAB239-AS_SAM_17_03QT</strain>
    </source>
</reference>
<dbReference type="SUPFAM" id="SSF48264">
    <property type="entry name" value="Cytochrome P450"/>
    <property type="match status" value="1"/>
</dbReference>
<dbReference type="GO" id="GO:0020037">
    <property type="term" value="F:heme binding"/>
    <property type="evidence" value="ECO:0007669"/>
    <property type="project" value="InterPro"/>
</dbReference>
<dbReference type="GO" id="GO:0005506">
    <property type="term" value="F:iron ion binding"/>
    <property type="evidence" value="ECO:0007669"/>
    <property type="project" value="InterPro"/>
</dbReference>
<sequence length="271" mass="28907">MLRRICAQGALSPSSLDAGYGLRRREVRAAVGRLGASAGGEVEVGTQMFVTVLNVITSMLWGDALGAGDGEDRGRVGREFRELMGEMSLLVGSPNVSDLPGSRQVRPARDGEEDGADGGALGSSVQLRHRAEEEDEDDEEEGRREGLVGSHVEAGGGGRRRQGLFHHGTRKGPPHGHICRRDRNDFKHNGVGHGRNATEPGDCEAGSTRTRPSCGEGRRSRRVSPSQIALPRGRRQGNAPPPPRRTILIPTVRPRRAPSAATPSRKGAACS</sequence>
<accession>A0AAX6H4D1</accession>
<evidence type="ECO:0000256" key="1">
    <source>
        <dbReference type="SAM" id="MobiDB-lite"/>
    </source>
</evidence>
<feature type="region of interest" description="Disordered" evidence="1">
    <location>
        <begin position="91"/>
        <end position="271"/>
    </location>
</feature>
<dbReference type="GO" id="GO:0016705">
    <property type="term" value="F:oxidoreductase activity, acting on paired donors, with incorporation or reduction of molecular oxygen"/>
    <property type="evidence" value="ECO:0007669"/>
    <property type="project" value="InterPro"/>
</dbReference>
<reference evidence="2" key="2">
    <citation type="submission" date="2023-04" db="EMBL/GenBank/DDBJ databases">
        <authorList>
            <person name="Bruccoleri R.E."/>
            <person name="Oakeley E.J."/>
            <person name="Faust A.-M."/>
            <person name="Dessus-Babus S."/>
            <person name="Altorfer M."/>
            <person name="Burckhardt D."/>
            <person name="Oertli M."/>
            <person name="Naumann U."/>
            <person name="Petersen F."/>
            <person name="Wong J."/>
        </authorList>
    </citation>
    <scope>NUCLEOTIDE SEQUENCE</scope>
    <source>
        <strain evidence="2">GSM-AAB239-AS_SAM_17_03QT</strain>
        <tissue evidence="2">Leaf</tissue>
    </source>
</reference>
<organism evidence="2 3">
    <name type="scientific">Iris pallida</name>
    <name type="common">Sweet iris</name>
    <dbReference type="NCBI Taxonomy" id="29817"/>
    <lineage>
        <taxon>Eukaryota</taxon>
        <taxon>Viridiplantae</taxon>
        <taxon>Streptophyta</taxon>
        <taxon>Embryophyta</taxon>
        <taxon>Tracheophyta</taxon>
        <taxon>Spermatophyta</taxon>
        <taxon>Magnoliopsida</taxon>
        <taxon>Liliopsida</taxon>
        <taxon>Asparagales</taxon>
        <taxon>Iridaceae</taxon>
        <taxon>Iridoideae</taxon>
        <taxon>Irideae</taxon>
        <taxon>Iris</taxon>
    </lineage>
</organism>